<evidence type="ECO:0000256" key="2">
    <source>
        <dbReference type="SAM" id="MobiDB-lite"/>
    </source>
</evidence>
<dbReference type="SUPFAM" id="SSF55347">
    <property type="entry name" value="Glyceraldehyde-3-phosphate dehydrogenase-like, C-terminal domain"/>
    <property type="match status" value="1"/>
</dbReference>
<evidence type="ECO:0000313" key="6">
    <source>
        <dbReference type="Proteomes" id="UP001257060"/>
    </source>
</evidence>
<dbReference type="InterPro" id="IPR050463">
    <property type="entry name" value="Gfo/Idh/MocA_oxidrdct_glycsds"/>
</dbReference>
<sequence>MEPVSLGIIGCGAISDVYFEAADRFDALDAVACADLDEDRAKSKADEYGVPQVLPTDELLADPDVDVAVVLTPPASHGDLLLAALRAGKHAYTEKPLAATREQGAAVVEAAAERGLTVGVAPDTVLGTGIQTCRDVLDDGVIGDPVGAVAFWASHGHERWHPNPDGFYREGGGPLFDMGPYYLTSLVTLLGPIQSVAGASQTPFPEREITSEPRRGERIPVEVPTHETAVLTFENGATGTLLTSFDVWGSELPGFEIHGTEGTLSVTDPNRFDGAPRVHLRDDEEGEWREVPVERSHPGQQRGLGLVDLARSLSSDRNWEHRTSGEVGYHVLEAMAGIRDSAGEGEYVELSAGCDRPASVPDGFPAADVDAEPGGEK</sequence>
<keyword evidence="6" id="KW-1185">Reference proteome</keyword>
<evidence type="ECO:0000259" key="4">
    <source>
        <dbReference type="Pfam" id="PF22725"/>
    </source>
</evidence>
<feature type="domain" description="Gfo/Idh/MocA-like oxidoreductase N-terminal" evidence="3">
    <location>
        <begin position="6"/>
        <end position="120"/>
    </location>
</feature>
<organism evidence="5 6">
    <name type="scientific">Halogeometricum salsisoli</name>
    <dbReference type="NCBI Taxonomy" id="2950536"/>
    <lineage>
        <taxon>Archaea</taxon>
        <taxon>Methanobacteriati</taxon>
        <taxon>Methanobacteriota</taxon>
        <taxon>Stenosarchaea group</taxon>
        <taxon>Halobacteria</taxon>
        <taxon>Halobacteriales</taxon>
        <taxon>Haloferacaceae</taxon>
        <taxon>Halogeometricum</taxon>
    </lineage>
</organism>
<dbReference type="Proteomes" id="UP001257060">
    <property type="component" value="Unassembled WGS sequence"/>
</dbReference>
<dbReference type="PANTHER" id="PTHR43818:SF11">
    <property type="entry name" value="BCDNA.GH03377"/>
    <property type="match status" value="1"/>
</dbReference>
<dbReference type="PANTHER" id="PTHR43818">
    <property type="entry name" value="BCDNA.GH03377"/>
    <property type="match status" value="1"/>
</dbReference>
<evidence type="ECO:0000259" key="3">
    <source>
        <dbReference type="Pfam" id="PF01408"/>
    </source>
</evidence>
<dbReference type="Gene3D" id="3.30.360.10">
    <property type="entry name" value="Dihydrodipicolinate Reductase, domain 2"/>
    <property type="match status" value="1"/>
</dbReference>
<name>A0ABU2GID8_9EURY</name>
<dbReference type="Pfam" id="PF01408">
    <property type="entry name" value="GFO_IDH_MocA"/>
    <property type="match status" value="1"/>
</dbReference>
<dbReference type="SUPFAM" id="SSF51735">
    <property type="entry name" value="NAD(P)-binding Rossmann-fold domains"/>
    <property type="match status" value="1"/>
</dbReference>
<evidence type="ECO:0000313" key="5">
    <source>
        <dbReference type="EMBL" id="MDS0300597.1"/>
    </source>
</evidence>
<dbReference type="Pfam" id="PF22725">
    <property type="entry name" value="GFO_IDH_MocA_C3"/>
    <property type="match status" value="1"/>
</dbReference>
<proteinExistence type="predicted"/>
<protein>
    <submittedName>
        <fullName evidence="5">Gfo/Idh/MocA family oxidoreductase</fullName>
    </submittedName>
</protein>
<dbReference type="Gene3D" id="3.40.50.720">
    <property type="entry name" value="NAD(P)-binding Rossmann-like Domain"/>
    <property type="match status" value="1"/>
</dbReference>
<feature type="domain" description="GFO/IDH/MocA-like oxidoreductase" evidence="4">
    <location>
        <begin position="130"/>
        <end position="264"/>
    </location>
</feature>
<dbReference type="RefSeq" id="WP_310925502.1">
    <property type="nucleotide sequence ID" value="NZ_JAMQOP010000004.1"/>
</dbReference>
<keyword evidence="1" id="KW-0560">Oxidoreductase</keyword>
<feature type="region of interest" description="Disordered" evidence="2">
    <location>
        <begin position="354"/>
        <end position="377"/>
    </location>
</feature>
<dbReference type="EMBL" id="JAMQOP010000004">
    <property type="protein sequence ID" value="MDS0300597.1"/>
    <property type="molecule type" value="Genomic_DNA"/>
</dbReference>
<reference evidence="5 6" key="1">
    <citation type="submission" date="2022-06" db="EMBL/GenBank/DDBJ databases">
        <title>Halogeometricum sp. a new haloarchaeum isolate from saline soil.</title>
        <authorList>
            <person name="Strakova D."/>
            <person name="Galisteo C."/>
            <person name="Sanchez-Porro C."/>
            <person name="Ventosa A."/>
        </authorList>
    </citation>
    <scope>NUCLEOTIDE SEQUENCE [LARGE SCALE GENOMIC DNA]</scope>
    <source>
        <strain evidence="5 6">S1BR25-6</strain>
    </source>
</reference>
<accession>A0ABU2GID8</accession>
<gene>
    <name evidence="5" type="ORF">NDI76_17750</name>
</gene>
<dbReference type="InterPro" id="IPR000683">
    <property type="entry name" value="Gfo/Idh/MocA-like_OxRdtase_N"/>
</dbReference>
<dbReference type="InterPro" id="IPR055170">
    <property type="entry name" value="GFO_IDH_MocA-like_dom"/>
</dbReference>
<dbReference type="InterPro" id="IPR036291">
    <property type="entry name" value="NAD(P)-bd_dom_sf"/>
</dbReference>
<comment type="caution">
    <text evidence="5">The sequence shown here is derived from an EMBL/GenBank/DDBJ whole genome shotgun (WGS) entry which is preliminary data.</text>
</comment>
<evidence type="ECO:0000256" key="1">
    <source>
        <dbReference type="ARBA" id="ARBA00023002"/>
    </source>
</evidence>